<keyword evidence="9" id="KW-1185">Reference proteome</keyword>
<feature type="region of interest" description="Disordered" evidence="6">
    <location>
        <begin position="663"/>
        <end position="691"/>
    </location>
</feature>
<evidence type="ECO:0000256" key="2">
    <source>
        <dbReference type="ARBA" id="ARBA00022692"/>
    </source>
</evidence>
<evidence type="ECO:0000256" key="6">
    <source>
        <dbReference type="SAM" id="MobiDB-lite"/>
    </source>
</evidence>
<sequence length="691" mass="78867">MTIITTDVNLFQEVAKLPSEITAIIIGYLPKCILPKLLYFPSIKKEVASAILSDVNITRSIYVHKGSDLPGVGYSECDCDRFKIELTDLKKGIAQWNVYPRAIHIDGNFVFENILDTFPRLLKEASSINTTLSGHYGLDSETYLGPFFNSNIKFDSLRLVGVWDAVTLPCISTNVQVRNSILNSYSISGVKKLDIDMDSNDREIQTYAFSSELEDLQIKSRFGIQVSLPPNLRKLSITAYLASASFISEELSHLKYLQLKLPENQSFEETGIMAPNLKTLALIDCIKFSNLDNLKQFQHLKHLVLKNCAYPIGLLNESSFPELESFEYDGYGFEDPENFTDPLLIFPTNLKQLSIEGRNLVSIDFNALVLPHTLIRLHLVDLSFNDGYFHLCENLQSVHIKTSRLRFESSFKIPPMAEELILEADYLVFESSDFMYHLPNSLTRLSLIAEKQGRMSPIIQKIKWPLALGSFELEGFNIDQETLELLNLQESRLREIRISGGDIKRLDVDLFPVSVEYLTLIEMEIKELPASFERLKNLRKLTLMRNRLKRVNSVNLPVSSLEVLDISQCDLRLISPFVVSMFEKKNKKGKLRIRATGNLNVDANDVRKVIKAIKGLYLELNESYECLGRITRPYSRLRCIFRTFDPYFEKSESSETEEIVFGQDSNNLLHGDESVSDKKDNGTGNKRRKKR</sequence>
<evidence type="ECO:0000256" key="4">
    <source>
        <dbReference type="ARBA" id="ARBA00022989"/>
    </source>
</evidence>
<evidence type="ECO:0000313" key="7">
    <source>
        <dbReference type="CGD" id="CAL0000165927"/>
    </source>
</evidence>
<keyword evidence="3" id="KW-0732">Signal</keyword>
<evidence type="ECO:0000313" key="9">
    <source>
        <dbReference type="Proteomes" id="UP000002605"/>
    </source>
</evidence>
<protein>
    <submittedName>
        <fullName evidence="8">Uncharacterized protein</fullName>
    </submittedName>
</protein>
<dbReference type="PANTHER" id="PTHR24365">
    <property type="entry name" value="TOLL-LIKE RECEPTOR"/>
    <property type="match status" value="1"/>
</dbReference>
<dbReference type="HOGENOM" id="CLU_016174_1_1_1"/>
<feature type="compositionally biased region" description="Basic and acidic residues" evidence="6">
    <location>
        <begin position="670"/>
        <end position="681"/>
    </location>
</feature>
<dbReference type="CGD" id="CAL0000165927">
    <property type="gene designation" value="Cd36_73360"/>
</dbReference>
<dbReference type="InterPro" id="IPR032675">
    <property type="entry name" value="LRR_dom_sf"/>
</dbReference>
<dbReference type="RefSeq" id="XP_002421543.1">
    <property type="nucleotide sequence ID" value="XM_002421498.1"/>
</dbReference>
<keyword evidence="2" id="KW-0812">Transmembrane</keyword>
<proteinExistence type="predicted"/>
<organism evidence="8 9">
    <name type="scientific">Candida dubliniensis (strain CD36 / ATCC MYA-646 / CBS 7987 / NCPF 3949 / NRRL Y-17841)</name>
    <name type="common">Yeast</name>
    <dbReference type="NCBI Taxonomy" id="573826"/>
    <lineage>
        <taxon>Eukaryota</taxon>
        <taxon>Fungi</taxon>
        <taxon>Dikarya</taxon>
        <taxon>Ascomycota</taxon>
        <taxon>Saccharomycotina</taxon>
        <taxon>Pichiomycetes</taxon>
        <taxon>Debaryomycetaceae</taxon>
        <taxon>Candida/Lodderomyces clade</taxon>
        <taxon>Candida</taxon>
    </lineage>
</organism>
<evidence type="ECO:0000256" key="1">
    <source>
        <dbReference type="ARBA" id="ARBA00004167"/>
    </source>
</evidence>
<evidence type="ECO:0000256" key="3">
    <source>
        <dbReference type="ARBA" id="ARBA00022729"/>
    </source>
</evidence>
<dbReference type="EMBL" id="FM992694">
    <property type="protein sequence ID" value="CAX40885.1"/>
    <property type="molecule type" value="Genomic_DNA"/>
</dbReference>
<reference evidence="8 9" key="1">
    <citation type="journal article" date="2009" name="Genome Res.">
        <title>Comparative genomics of the fungal pathogens Candida dubliniensis and Candida albicans.</title>
        <authorList>
            <person name="Jackson A.P."/>
            <person name="Gamble J.A."/>
            <person name="Yeomans T."/>
            <person name="Moran G.P."/>
            <person name="Saunders D."/>
            <person name="Harris D."/>
            <person name="Aslett M."/>
            <person name="Barrell J.F."/>
            <person name="Butler G."/>
            <person name="Citiulo F."/>
            <person name="Coleman D.C."/>
            <person name="de Groot P.W.J."/>
            <person name="Goodwin T.J."/>
            <person name="Quail M.A."/>
            <person name="McQuillan J."/>
            <person name="Munro C.A."/>
            <person name="Pain A."/>
            <person name="Poulter R.T."/>
            <person name="Rajandream M.A."/>
            <person name="Renauld H."/>
            <person name="Spiering M.J."/>
            <person name="Tivey A."/>
            <person name="Gow N.A.R."/>
            <person name="Barrell B."/>
            <person name="Sullivan D.J."/>
            <person name="Berriman M."/>
        </authorList>
    </citation>
    <scope>NUCLEOTIDE SEQUENCE [LARGE SCALE GENOMIC DNA]</scope>
    <source>
        <strain evidence="9">CD36 / ATCC MYA-646 / CBS 7987 / NCPF 3949 / NRRL Y-17841</strain>
    </source>
</reference>
<keyword evidence="4" id="KW-1133">Transmembrane helix</keyword>
<dbReference type="PANTHER" id="PTHR24365:SF541">
    <property type="entry name" value="PROTEIN TOLL-RELATED"/>
    <property type="match status" value="1"/>
</dbReference>
<name>B9WJR5_CANDC</name>
<dbReference type="GeneID" id="8049101"/>
<dbReference type="GO" id="GO:0038023">
    <property type="term" value="F:signaling receptor activity"/>
    <property type="evidence" value="ECO:0007669"/>
    <property type="project" value="TreeGrafter"/>
</dbReference>
<keyword evidence="5" id="KW-0472">Membrane</keyword>
<comment type="subcellular location">
    <subcellularLocation>
        <location evidence="1">Membrane</location>
        <topology evidence="1">Single-pass membrane protein</topology>
    </subcellularLocation>
</comment>
<evidence type="ECO:0000256" key="5">
    <source>
        <dbReference type="ARBA" id="ARBA00023136"/>
    </source>
</evidence>
<dbReference type="Gene3D" id="3.80.10.10">
    <property type="entry name" value="Ribonuclease Inhibitor"/>
    <property type="match status" value="2"/>
</dbReference>
<dbReference type="GO" id="GO:0005886">
    <property type="term" value="C:plasma membrane"/>
    <property type="evidence" value="ECO:0007669"/>
    <property type="project" value="TreeGrafter"/>
</dbReference>
<gene>
    <name evidence="7" type="ordered locus">Cd36_73360</name>
    <name evidence="8" type="ORF">CD36_73360</name>
</gene>
<dbReference type="GO" id="GO:0007165">
    <property type="term" value="P:signal transduction"/>
    <property type="evidence" value="ECO:0007669"/>
    <property type="project" value="TreeGrafter"/>
</dbReference>
<dbReference type="AlphaFoldDB" id="B9WJR5"/>
<dbReference type="Proteomes" id="UP000002605">
    <property type="component" value="Chromosome 7"/>
</dbReference>
<dbReference type="KEGG" id="cdu:CD36_73360"/>
<evidence type="ECO:0000313" key="8">
    <source>
        <dbReference type="EMBL" id="CAX40885.1"/>
    </source>
</evidence>
<accession>B9WJR5</accession>
<dbReference type="OrthoDB" id="4021105at2759"/>
<dbReference type="SUPFAM" id="SSF52058">
    <property type="entry name" value="L domain-like"/>
    <property type="match status" value="1"/>
</dbReference>
<dbReference type="VEuPathDB" id="FungiDB:CD36_73360"/>